<dbReference type="PROSITE" id="PS50104">
    <property type="entry name" value="TIR"/>
    <property type="match status" value="1"/>
</dbReference>
<dbReference type="PANTHER" id="PTHR47508:SF3">
    <property type="entry name" value="TIR DOMAIN-CONTAINING PROTEIN"/>
    <property type="match status" value="1"/>
</dbReference>
<dbReference type="InterPro" id="IPR035897">
    <property type="entry name" value="Toll_tir_struct_dom_sf"/>
</dbReference>
<dbReference type="Gene3D" id="3.40.50.10140">
    <property type="entry name" value="Toll/interleukin-1 receptor homology (TIR) domain"/>
    <property type="match status" value="1"/>
</dbReference>
<dbReference type="InterPro" id="IPR000157">
    <property type="entry name" value="TIR_dom"/>
</dbReference>
<gene>
    <name evidence="2" type="ORF">SAMN02745753_00173</name>
</gene>
<dbReference type="Proteomes" id="UP000184517">
    <property type="component" value="Unassembled WGS sequence"/>
</dbReference>
<evidence type="ECO:0000313" key="3">
    <source>
        <dbReference type="Proteomes" id="UP000184517"/>
    </source>
</evidence>
<dbReference type="SUPFAM" id="SSF52200">
    <property type="entry name" value="Toll/Interleukin receptor TIR domain"/>
    <property type="match status" value="2"/>
</dbReference>
<dbReference type="STRING" id="1122206.SAMN02745753_00173"/>
<proteinExistence type="predicted"/>
<dbReference type="PANTHER" id="PTHR47508">
    <property type="entry name" value="SAM DOMAIN-CONTAINING PROTEIN-RELATED"/>
    <property type="match status" value="1"/>
</dbReference>
<dbReference type="RefSeq" id="WP_072837839.1">
    <property type="nucleotide sequence ID" value="NZ_FQVF01000002.1"/>
</dbReference>
<dbReference type="EMBL" id="FQVF01000002">
    <property type="protein sequence ID" value="SHE37921.1"/>
    <property type="molecule type" value="Genomic_DNA"/>
</dbReference>
<sequence>MSQEKSIRIYIDNFVGDDGEAFATTLKEKLAGLKIDSMYETFSFTDLGEGNEADPNNEANTISAINNSDIVIPIVTTSFISYVTPRIEYAYNSIIGSKNRYFFPVLLKATDWSSHEWLVRSQLIPRDATPLYEHSDNEQENSINELIKSVKTSIVRLSKEFHEDVEKPAAQGNGKGLVFISHDHDDADFAELLKLRLEKEGIESWIDTERLKIGQDWREEIDQGIKDSVAVIAIMTPEARKSEYVTYEWAFAWGKGKKIFPLMLKQTQLHPRLESLQYLNFTNNPTRPWEELISSIREVIN</sequence>
<evidence type="ECO:0000313" key="2">
    <source>
        <dbReference type="EMBL" id="SHE37921.1"/>
    </source>
</evidence>
<keyword evidence="3" id="KW-1185">Reference proteome</keyword>
<dbReference type="AlphaFoldDB" id="A0A1M4T0B6"/>
<reference evidence="3" key="1">
    <citation type="submission" date="2016-11" db="EMBL/GenBank/DDBJ databases">
        <authorList>
            <person name="Varghese N."/>
            <person name="Submissions S."/>
        </authorList>
    </citation>
    <scope>NUCLEOTIDE SEQUENCE [LARGE SCALE GENOMIC DNA]</scope>
    <source>
        <strain evidence="3">DSM 16579</strain>
    </source>
</reference>
<feature type="domain" description="TIR" evidence="1">
    <location>
        <begin position="174"/>
        <end position="300"/>
    </location>
</feature>
<protein>
    <submittedName>
        <fullName evidence="2">TIR domain-containing protein</fullName>
    </submittedName>
</protein>
<accession>A0A1M4T0B6</accession>
<evidence type="ECO:0000259" key="1">
    <source>
        <dbReference type="PROSITE" id="PS50104"/>
    </source>
</evidence>
<dbReference type="Pfam" id="PF13676">
    <property type="entry name" value="TIR_2"/>
    <property type="match status" value="1"/>
</dbReference>
<dbReference type="GO" id="GO:0007165">
    <property type="term" value="P:signal transduction"/>
    <property type="evidence" value="ECO:0007669"/>
    <property type="project" value="InterPro"/>
</dbReference>
<name>A0A1M4T0B6_9GAMM</name>
<organism evidence="2 3">
    <name type="scientific">Marinomonas polaris DSM 16579</name>
    <dbReference type="NCBI Taxonomy" id="1122206"/>
    <lineage>
        <taxon>Bacteria</taxon>
        <taxon>Pseudomonadati</taxon>
        <taxon>Pseudomonadota</taxon>
        <taxon>Gammaproteobacteria</taxon>
        <taxon>Oceanospirillales</taxon>
        <taxon>Oceanospirillaceae</taxon>
        <taxon>Marinomonas</taxon>
    </lineage>
</organism>